<dbReference type="GO" id="GO:0045494">
    <property type="term" value="P:photoreceptor cell maintenance"/>
    <property type="evidence" value="ECO:0007669"/>
    <property type="project" value="TreeGrafter"/>
</dbReference>
<comment type="caution">
    <text evidence="1">The sequence shown here is derived from an EMBL/GenBank/DDBJ whole genome shotgun (WGS) entry which is preliminary data.</text>
</comment>
<dbReference type="SUPFAM" id="SSF48592">
    <property type="entry name" value="GroEL equatorial domain-like"/>
    <property type="match status" value="1"/>
</dbReference>
<protein>
    <submittedName>
        <fullName evidence="1">Bardet-Biedl syndrome 12 protein</fullName>
    </submittedName>
</protein>
<dbReference type="InterPro" id="IPR027409">
    <property type="entry name" value="GroEL-like_apical_dom_sf"/>
</dbReference>
<evidence type="ECO:0000313" key="1">
    <source>
        <dbReference type="EMBL" id="CAK6965340.1"/>
    </source>
</evidence>
<dbReference type="InterPro" id="IPR002423">
    <property type="entry name" value="Cpn60/GroEL/TCP-1"/>
</dbReference>
<accession>A0AAV1P0U7</accession>
<dbReference type="Pfam" id="PF00118">
    <property type="entry name" value="Cpn60_TCP1"/>
    <property type="match status" value="1"/>
</dbReference>
<dbReference type="Gene3D" id="1.10.560.10">
    <property type="entry name" value="GroEL-like equatorial domain"/>
    <property type="match status" value="2"/>
</dbReference>
<keyword evidence="2" id="KW-1185">Reference proteome</keyword>
<dbReference type="InterPro" id="IPR027413">
    <property type="entry name" value="GROEL-like_equatorial_sf"/>
</dbReference>
<dbReference type="AlphaFoldDB" id="A0AAV1P0U7"/>
<dbReference type="InterPro" id="IPR042984">
    <property type="entry name" value="BBS12"/>
</dbReference>
<evidence type="ECO:0000313" key="2">
    <source>
        <dbReference type="Proteomes" id="UP001314229"/>
    </source>
</evidence>
<reference evidence="1 2" key="1">
    <citation type="submission" date="2024-01" db="EMBL/GenBank/DDBJ databases">
        <authorList>
            <person name="Alioto T."/>
            <person name="Alioto T."/>
            <person name="Gomez Garrido J."/>
        </authorList>
    </citation>
    <scope>NUCLEOTIDE SEQUENCE [LARGE SCALE GENOMIC DNA]</scope>
</reference>
<name>A0AAV1P0U7_SCOSC</name>
<dbReference type="Gene3D" id="3.50.7.10">
    <property type="entry name" value="GroEL"/>
    <property type="match status" value="1"/>
</dbReference>
<dbReference type="EMBL" id="CAWUFR010000082">
    <property type="protein sequence ID" value="CAK6965340.1"/>
    <property type="molecule type" value="Genomic_DNA"/>
</dbReference>
<dbReference type="GO" id="GO:0051131">
    <property type="term" value="P:chaperone-mediated protein complex assembly"/>
    <property type="evidence" value="ECO:0007669"/>
    <property type="project" value="InterPro"/>
</dbReference>
<sequence length="651" mass="70615">MLGSTIINQRQHVGLQKLAALAGITHSSLGPNKRYKFIQDAASGESALAGSCFRVFENLELTCAVGQLIYETIQAHQKVYHTGSGCLLFLAGAWSRVALECLQRGVSVSHIISAMSEGMDVCLGVCRRCSISTDNLGVVPSESCTTSSPCSGLHPSHKPIVEASQAPSILQGTTNVGHKMFNTSGQRKVKLSRHFCETKSEDVSTDVQPHQPKLPDIAHITDGLSHGCAEAMNLVVEASRMQSKSNDRDMRCSTFDVTKVVTCVLPGLPEDHACVLPGCIVLLHAEQAAVAHHLKEKHLKVALINGDLSATYHHLGFKRPTGIQRVCDQSDLSSLRKDDEWLEKVVTLLLSLEVNLILVSGLANENVIQRFCRHHILVVEKVKASVLKAFANATGAVPVTYTTQLSKHCIGTGIKVFIWRDLGSNEKKFSTAVNICTGGNHALVTVILTSCVHGKLQALEDQFWACAYRLHHALKDEALLPGAGVTEMLCIHHLEKQAEQYVKHHIDRNGDSVRQTKAGAAANPYKGVVLHLMADCLTDYISTVMYNTGEISKVKARTAVSQQLQDYKGGVGTAAKFSQLSLEGGAVDGEGSSAMKSDEAAAVKIYDNLCVKQEAWRKALDLVFLVLQTDAEVITRVDQNTDSVQADLMFL</sequence>
<dbReference type="PANTHER" id="PTHR46883">
    <property type="entry name" value="BARDET-BIEDL SYNDROME 12 PROTEIN"/>
    <property type="match status" value="1"/>
</dbReference>
<gene>
    <name evidence="1" type="ORF">FSCOSCO3_A002563</name>
</gene>
<dbReference type="Proteomes" id="UP001314229">
    <property type="component" value="Unassembled WGS sequence"/>
</dbReference>
<proteinExistence type="predicted"/>
<dbReference type="PANTHER" id="PTHR46883:SF1">
    <property type="entry name" value="BARDET-BIEDL SYNDROME 12 PROTEIN"/>
    <property type="match status" value="1"/>
</dbReference>
<dbReference type="SUPFAM" id="SSF52029">
    <property type="entry name" value="GroEL apical domain-like"/>
    <property type="match status" value="1"/>
</dbReference>
<dbReference type="GO" id="GO:0005524">
    <property type="term" value="F:ATP binding"/>
    <property type="evidence" value="ECO:0007669"/>
    <property type="project" value="InterPro"/>
</dbReference>
<organism evidence="1 2">
    <name type="scientific">Scomber scombrus</name>
    <name type="common">Atlantic mackerel</name>
    <name type="synonym">Scomber vernalis</name>
    <dbReference type="NCBI Taxonomy" id="13677"/>
    <lineage>
        <taxon>Eukaryota</taxon>
        <taxon>Metazoa</taxon>
        <taxon>Chordata</taxon>
        <taxon>Craniata</taxon>
        <taxon>Vertebrata</taxon>
        <taxon>Euteleostomi</taxon>
        <taxon>Actinopterygii</taxon>
        <taxon>Neopterygii</taxon>
        <taxon>Teleostei</taxon>
        <taxon>Neoteleostei</taxon>
        <taxon>Acanthomorphata</taxon>
        <taxon>Pelagiaria</taxon>
        <taxon>Scombriformes</taxon>
        <taxon>Scombridae</taxon>
        <taxon>Scomber</taxon>
    </lineage>
</organism>